<name>A0ABV0RQB9_9TELE</name>
<organism evidence="3 4">
    <name type="scientific">Xenoophorus captivus</name>
    <dbReference type="NCBI Taxonomy" id="1517983"/>
    <lineage>
        <taxon>Eukaryota</taxon>
        <taxon>Metazoa</taxon>
        <taxon>Chordata</taxon>
        <taxon>Craniata</taxon>
        <taxon>Vertebrata</taxon>
        <taxon>Euteleostomi</taxon>
        <taxon>Actinopterygii</taxon>
        <taxon>Neopterygii</taxon>
        <taxon>Teleostei</taxon>
        <taxon>Neoteleostei</taxon>
        <taxon>Acanthomorphata</taxon>
        <taxon>Ovalentaria</taxon>
        <taxon>Atherinomorphae</taxon>
        <taxon>Cyprinodontiformes</taxon>
        <taxon>Goodeidae</taxon>
        <taxon>Xenoophorus</taxon>
    </lineage>
</organism>
<dbReference type="Proteomes" id="UP001434883">
    <property type="component" value="Unassembled WGS sequence"/>
</dbReference>
<dbReference type="Pfam" id="PF20499">
    <property type="entry name" value="DUF6729"/>
    <property type="match status" value="1"/>
</dbReference>
<keyword evidence="4" id="KW-1185">Reference proteome</keyword>
<evidence type="ECO:0000259" key="2">
    <source>
        <dbReference type="Pfam" id="PF20499"/>
    </source>
</evidence>
<proteinExistence type="predicted"/>
<gene>
    <name evidence="3" type="ORF">XENOCAPTIV_012227</name>
</gene>
<feature type="compositionally biased region" description="Pro residues" evidence="1">
    <location>
        <begin position="75"/>
        <end position="101"/>
    </location>
</feature>
<protein>
    <recommendedName>
        <fullName evidence="2">DUF6729 domain-containing protein</fullName>
    </recommendedName>
</protein>
<comment type="caution">
    <text evidence="3">The sequence shown here is derived from an EMBL/GenBank/DDBJ whole genome shotgun (WGS) entry which is preliminary data.</text>
</comment>
<reference evidence="3 4" key="1">
    <citation type="submission" date="2021-06" db="EMBL/GenBank/DDBJ databases">
        <authorList>
            <person name="Palmer J.M."/>
        </authorList>
    </citation>
    <scope>NUCLEOTIDE SEQUENCE [LARGE SCALE GENOMIC DNA]</scope>
    <source>
        <strain evidence="3 4">XC_2019</strain>
        <tissue evidence="3">Muscle</tissue>
    </source>
</reference>
<dbReference type="InterPro" id="IPR046616">
    <property type="entry name" value="DUF6729"/>
</dbReference>
<feature type="region of interest" description="Disordered" evidence="1">
    <location>
        <begin position="68"/>
        <end position="101"/>
    </location>
</feature>
<feature type="non-terminal residue" evidence="3">
    <location>
        <position position="1"/>
    </location>
</feature>
<accession>A0ABV0RQB9</accession>
<evidence type="ECO:0000313" key="4">
    <source>
        <dbReference type="Proteomes" id="UP001434883"/>
    </source>
</evidence>
<dbReference type="EMBL" id="JAHRIN010052999">
    <property type="protein sequence ID" value="MEQ2210348.1"/>
    <property type="molecule type" value="Genomic_DNA"/>
</dbReference>
<evidence type="ECO:0000313" key="3">
    <source>
        <dbReference type="EMBL" id="MEQ2210348.1"/>
    </source>
</evidence>
<sequence length="258" mass="28855">DQSAPLREAKVKENAHSIVFLRGGDVSDRQEDLGEYVLQFGKIVSDCMNVTEYFFFLAPPPAFGQPVSGVSTASVPPPASSPSLPDHPPAPSQRPAAPPLPSYEQDVRQWICSHQQRIWMKTEMEALGLWPGSRPVRHLMNMISLWRNPPQPELIDSIYELPAPKYFQLHPFFIWKPEHAIMERVRNNYSLPCLYNCNNPHVVSSGVGRPRVVIGTSGQYYILASRLCCRICRSSGLQISLSGSKCCQIGSATFSQLF</sequence>
<feature type="domain" description="DUF6729" evidence="2">
    <location>
        <begin position="137"/>
        <end position="237"/>
    </location>
</feature>
<evidence type="ECO:0000256" key="1">
    <source>
        <dbReference type="SAM" id="MobiDB-lite"/>
    </source>
</evidence>